<evidence type="ECO:0000256" key="2">
    <source>
        <dbReference type="ARBA" id="ARBA00022670"/>
    </source>
</evidence>
<evidence type="ECO:0000256" key="4">
    <source>
        <dbReference type="ARBA" id="ARBA00022801"/>
    </source>
</evidence>
<dbReference type="SUPFAM" id="SSF54236">
    <property type="entry name" value="Ubiquitin-like"/>
    <property type="match status" value="1"/>
</dbReference>
<dbReference type="SMART" id="SM00213">
    <property type="entry name" value="UBQ"/>
    <property type="match status" value="1"/>
</dbReference>
<comment type="similarity">
    <text evidence="1">Belongs to the DDI1 family.</text>
</comment>
<evidence type="ECO:0000313" key="6">
    <source>
        <dbReference type="EMBL" id="ORY43874.1"/>
    </source>
</evidence>
<evidence type="ECO:0000256" key="3">
    <source>
        <dbReference type="ARBA" id="ARBA00022750"/>
    </source>
</evidence>
<comment type="caution">
    <text evidence="6">The sequence shown here is derived from an EMBL/GenBank/DDBJ whole genome shotgun (WGS) entry which is preliminary data.</text>
</comment>
<dbReference type="InterPro" id="IPR000626">
    <property type="entry name" value="Ubiquitin-like_dom"/>
</dbReference>
<name>A0A1Y2CAI7_9FUNG</name>
<proteinExistence type="inferred from homology"/>
<keyword evidence="7" id="KW-1185">Reference proteome</keyword>
<dbReference type="GO" id="GO:0004190">
    <property type="term" value="F:aspartic-type endopeptidase activity"/>
    <property type="evidence" value="ECO:0007669"/>
    <property type="project" value="UniProtKB-KW"/>
</dbReference>
<dbReference type="Gene3D" id="3.10.20.90">
    <property type="entry name" value="Phosphatidylinositol 3-kinase Catalytic Subunit, Chain A, domain 1"/>
    <property type="match status" value="1"/>
</dbReference>
<dbReference type="Pfam" id="PF00240">
    <property type="entry name" value="ubiquitin"/>
    <property type="match status" value="1"/>
</dbReference>
<dbReference type="Proteomes" id="UP000193642">
    <property type="component" value="Unassembled WGS sequence"/>
</dbReference>
<dbReference type="AlphaFoldDB" id="A0A1Y2CAI7"/>
<evidence type="ECO:0000256" key="1">
    <source>
        <dbReference type="ARBA" id="ARBA00009136"/>
    </source>
</evidence>
<feature type="domain" description="Ubiquitin-like" evidence="5">
    <location>
        <begin position="1"/>
        <end position="70"/>
    </location>
</feature>
<reference evidence="6 7" key="1">
    <citation type="submission" date="2016-07" db="EMBL/GenBank/DDBJ databases">
        <title>Pervasive Adenine N6-methylation of Active Genes in Fungi.</title>
        <authorList>
            <consortium name="DOE Joint Genome Institute"/>
            <person name="Mondo S.J."/>
            <person name="Dannebaum R.O."/>
            <person name="Kuo R.C."/>
            <person name="Labutti K."/>
            <person name="Haridas S."/>
            <person name="Kuo A."/>
            <person name="Salamov A."/>
            <person name="Ahrendt S.R."/>
            <person name="Lipzen A."/>
            <person name="Sullivan W."/>
            <person name="Andreopoulos W.B."/>
            <person name="Clum A."/>
            <person name="Lindquist E."/>
            <person name="Daum C."/>
            <person name="Ramamoorthy G.K."/>
            <person name="Gryganskyi A."/>
            <person name="Culley D."/>
            <person name="Magnuson J.K."/>
            <person name="James T.Y."/>
            <person name="O'Malley M.A."/>
            <person name="Stajich J.E."/>
            <person name="Spatafora J.W."/>
            <person name="Visel A."/>
            <person name="Grigoriev I.V."/>
        </authorList>
    </citation>
    <scope>NUCLEOTIDE SEQUENCE [LARGE SCALE GENOMIC DNA]</scope>
    <source>
        <strain evidence="6 7">JEL800</strain>
    </source>
</reference>
<accession>A0A1Y2CAI7</accession>
<dbReference type="InterPro" id="IPR033882">
    <property type="entry name" value="DDI1_N"/>
</dbReference>
<sequence>MRLTLTDENGNIKVVDVSADLSVNDFKALAEVELQIPASGMRILHNGRDLQASATLQGSGVVQDDMLLVLRTGPPQQQDQAEAIRTQLLNDPATLQRVAAQNP</sequence>
<evidence type="ECO:0000313" key="7">
    <source>
        <dbReference type="Proteomes" id="UP000193642"/>
    </source>
</evidence>
<keyword evidence="2" id="KW-0645">Protease</keyword>
<dbReference type="STRING" id="329046.A0A1Y2CAI7"/>
<dbReference type="CDD" id="cd01796">
    <property type="entry name" value="Ubl_Ddi1_like"/>
    <property type="match status" value="1"/>
</dbReference>
<gene>
    <name evidence="6" type="ORF">BCR33DRAFT_251740</name>
</gene>
<dbReference type="PROSITE" id="PS50053">
    <property type="entry name" value="UBIQUITIN_2"/>
    <property type="match status" value="1"/>
</dbReference>
<dbReference type="InterPro" id="IPR029071">
    <property type="entry name" value="Ubiquitin-like_domsf"/>
</dbReference>
<keyword evidence="4" id="KW-0378">Hydrolase</keyword>
<dbReference type="OrthoDB" id="1047367at2759"/>
<organism evidence="6 7">
    <name type="scientific">Rhizoclosmatium globosum</name>
    <dbReference type="NCBI Taxonomy" id="329046"/>
    <lineage>
        <taxon>Eukaryota</taxon>
        <taxon>Fungi</taxon>
        <taxon>Fungi incertae sedis</taxon>
        <taxon>Chytridiomycota</taxon>
        <taxon>Chytridiomycota incertae sedis</taxon>
        <taxon>Chytridiomycetes</taxon>
        <taxon>Chytridiales</taxon>
        <taxon>Chytriomycetaceae</taxon>
        <taxon>Rhizoclosmatium</taxon>
    </lineage>
</organism>
<protein>
    <recommendedName>
        <fullName evidence="5">Ubiquitin-like domain-containing protein</fullName>
    </recommendedName>
</protein>
<dbReference type="EMBL" id="MCGO01000024">
    <property type="protein sequence ID" value="ORY43874.1"/>
    <property type="molecule type" value="Genomic_DNA"/>
</dbReference>
<dbReference type="GO" id="GO:0006508">
    <property type="term" value="P:proteolysis"/>
    <property type="evidence" value="ECO:0007669"/>
    <property type="project" value="UniProtKB-KW"/>
</dbReference>
<keyword evidence="3" id="KW-0064">Aspartyl protease</keyword>
<evidence type="ECO:0000259" key="5">
    <source>
        <dbReference type="PROSITE" id="PS50053"/>
    </source>
</evidence>